<evidence type="ECO:0000256" key="2">
    <source>
        <dbReference type="ARBA" id="ARBA00022448"/>
    </source>
</evidence>
<feature type="transmembrane region" description="Helical" evidence="6">
    <location>
        <begin position="132"/>
        <end position="158"/>
    </location>
</feature>
<evidence type="ECO:0000256" key="1">
    <source>
        <dbReference type="ARBA" id="ARBA00004141"/>
    </source>
</evidence>
<feature type="transmembrane region" description="Helical" evidence="6">
    <location>
        <begin position="266"/>
        <end position="287"/>
    </location>
</feature>
<dbReference type="CDD" id="cd10336">
    <property type="entry name" value="SLC6sbd_Tyt1-Like"/>
    <property type="match status" value="1"/>
</dbReference>
<dbReference type="InterPro" id="IPR047218">
    <property type="entry name" value="YocR/YhdH-like"/>
</dbReference>
<keyword evidence="4 6" id="KW-1133">Transmembrane helix</keyword>
<evidence type="ECO:0000256" key="5">
    <source>
        <dbReference type="ARBA" id="ARBA00023136"/>
    </source>
</evidence>
<feature type="transmembrane region" description="Helical" evidence="6">
    <location>
        <begin position="12"/>
        <end position="31"/>
    </location>
</feature>
<dbReference type="EMBL" id="DVJJ01000031">
    <property type="protein sequence ID" value="HIS64060.1"/>
    <property type="molecule type" value="Genomic_DNA"/>
</dbReference>
<comment type="subcellular location">
    <subcellularLocation>
        <location evidence="1">Membrane</location>
        <topology evidence="1">Multi-pass membrane protein</topology>
    </subcellularLocation>
</comment>
<organism evidence="7 8">
    <name type="scientific">Candidatus Avoscillospira avistercoris</name>
    <dbReference type="NCBI Taxonomy" id="2840707"/>
    <lineage>
        <taxon>Bacteria</taxon>
        <taxon>Bacillati</taxon>
        <taxon>Bacillota</taxon>
        <taxon>Clostridia</taxon>
        <taxon>Eubacteriales</taxon>
        <taxon>Oscillospiraceae</taxon>
        <taxon>Oscillospiraceae incertae sedis</taxon>
        <taxon>Candidatus Avoscillospira</taxon>
    </lineage>
</organism>
<keyword evidence="3 6" id="KW-0812">Transmembrane</keyword>
<accession>A0A9D1JSC7</accession>
<dbReference type="Proteomes" id="UP000886741">
    <property type="component" value="Unassembled WGS sequence"/>
</dbReference>
<dbReference type="AlphaFoldDB" id="A0A9D1JSC7"/>
<dbReference type="Pfam" id="PF00209">
    <property type="entry name" value="SNF"/>
    <property type="match status" value="2"/>
</dbReference>
<dbReference type="NCBIfam" id="NF037979">
    <property type="entry name" value="Na_transp"/>
    <property type="match status" value="1"/>
</dbReference>
<feature type="transmembrane region" description="Helical" evidence="6">
    <location>
        <begin position="355"/>
        <end position="379"/>
    </location>
</feature>
<evidence type="ECO:0000256" key="4">
    <source>
        <dbReference type="ARBA" id="ARBA00022989"/>
    </source>
</evidence>
<gene>
    <name evidence="7" type="ORF">IAA83_01650</name>
</gene>
<feature type="transmembrane region" description="Helical" evidence="6">
    <location>
        <begin position="399"/>
        <end position="420"/>
    </location>
</feature>
<name>A0A9D1JSC7_9FIRM</name>
<evidence type="ECO:0000256" key="6">
    <source>
        <dbReference type="SAM" id="Phobius"/>
    </source>
</evidence>
<reference evidence="7" key="2">
    <citation type="journal article" date="2021" name="PeerJ">
        <title>Extensive microbial diversity within the chicken gut microbiome revealed by metagenomics and culture.</title>
        <authorList>
            <person name="Gilroy R."/>
            <person name="Ravi A."/>
            <person name="Getino M."/>
            <person name="Pursley I."/>
            <person name="Horton D.L."/>
            <person name="Alikhan N.F."/>
            <person name="Baker D."/>
            <person name="Gharbi K."/>
            <person name="Hall N."/>
            <person name="Watson M."/>
            <person name="Adriaenssens E.M."/>
            <person name="Foster-Nyarko E."/>
            <person name="Jarju S."/>
            <person name="Secka A."/>
            <person name="Antonio M."/>
            <person name="Oren A."/>
            <person name="Chaudhuri R.R."/>
            <person name="La Ragione R."/>
            <person name="Hildebrand F."/>
            <person name="Pallen M.J."/>
        </authorList>
    </citation>
    <scope>NUCLEOTIDE SEQUENCE</scope>
    <source>
        <strain evidence="7">ChiBcec16-1751</strain>
    </source>
</reference>
<dbReference type="PROSITE" id="PS50267">
    <property type="entry name" value="NA_NEUROTRAN_SYMP_3"/>
    <property type="match status" value="1"/>
</dbReference>
<dbReference type="InterPro" id="IPR000175">
    <property type="entry name" value="Na/ntran_symport"/>
</dbReference>
<evidence type="ECO:0000256" key="3">
    <source>
        <dbReference type="ARBA" id="ARBA00022692"/>
    </source>
</evidence>
<feature type="transmembrane region" description="Helical" evidence="6">
    <location>
        <begin position="441"/>
        <end position="465"/>
    </location>
</feature>
<protein>
    <submittedName>
        <fullName evidence="7">Sodium-dependent transporter</fullName>
    </submittedName>
</protein>
<comment type="caution">
    <text evidence="7">The sequence shown here is derived from an EMBL/GenBank/DDBJ whole genome shotgun (WGS) entry which is preliminary data.</text>
</comment>
<proteinExistence type="predicted"/>
<feature type="transmembrane region" description="Helical" evidence="6">
    <location>
        <begin position="43"/>
        <end position="67"/>
    </location>
</feature>
<dbReference type="PANTHER" id="PTHR42948">
    <property type="entry name" value="TRANSPORTER"/>
    <property type="match status" value="1"/>
</dbReference>
<keyword evidence="5 6" id="KW-0472">Membrane</keyword>
<feature type="transmembrane region" description="Helical" evidence="6">
    <location>
        <begin position="88"/>
        <end position="112"/>
    </location>
</feature>
<keyword evidence="2" id="KW-0813">Transport</keyword>
<dbReference type="GO" id="GO:0016020">
    <property type="term" value="C:membrane"/>
    <property type="evidence" value="ECO:0007669"/>
    <property type="project" value="UniProtKB-SubCell"/>
</dbReference>
<dbReference type="PRINTS" id="PR00176">
    <property type="entry name" value="NANEUSMPORT"/>
</dbReference>
<evidence type="ECO:0000313" key="7">
    <source>
        <dbReference type="EMBL" id="HIS64060.1"/>
    </source>
</evidence>
<feature type="transmembrane region" description="Helical" evidence="6">
    <location>
        <begin position="170"/>
        <end position="190"/>
    </location>
</feature>
<evidence type="ECO:0000313" key="8">
    <source>
        <dbReference type="Proteomes" id="UP000886741"/>
    </source>
</evidence>
<dbReference type="InterPro" id="IPR037272">
    <property type="entry name" value="SNS_sf"/>
</dbReference>
<dbReference type="PANTHER" id="PTHR42948:SF1">
    <property type="entry name" value="TRANSPORTER"/>
    <property type="match status" value="1"/>
</dbReference>
<feature type="transmembrane region" description="Helical" evidence="6">
    <location>
        <begin position="307"/>
        <end position="334"/>
    </location>
</feature>
<feature type="transmembrane region" description="Helical" evidence="6">
    <location>
        <begin position="222"/>
        <end position="245"/>
    </location>
</feature>
<sequence length="467" mass="50557">MEFKHKRGNFTGSIGFVLAAAGSAVGLGNIWRFPYLAAKDGGGVFLLCYLILVLTFGFTLLTTEIAIGRKTGQSSLTAYRALNRNWGWLGIIACLVPVIILPYYCTIGGWVLKYLATYLTGGGGAAMADGYFTGFITSTWSPILWFLIFLGATMLIVYKGVDTGIERFSKVLMPILLVLILAIAVFSLTLTHTDESGNTRTGLQGFLVYVVPDFSGMTVKKFLMILMDAMGQLFYSISVAMGIMVTYGSYVKKETNLGKSVNQIEIFDTVVAFLAGLMIVPAVFTFMGTEGMNSGPSLMFVSLPKVFGAMGAVGVVVGAAFFLMVAFAALTSSVSIMEAIVSSMMDKFRTTRKKAILGVTAVAMVAGIIVCLGYNLFYFELMLPNSTTPGQILDVLDYISNYILMPIVAISTCILIGWVVKPKTVIDEVTLGGCRFGRKSLYVVMVKVITPLMLFFLLLQSLGLLPF</sequence>
<dbReference type="SUPFAM" id="SSF161070">
    <property type="entry name" value="SNF-like"/>
    <property type="match status" value="1"/>
</dbReference>
<reference evidence="7" key="1">
    <citation type="submission" date="2020-10" db="EMBL/GenBank/DDBJ databases">
        <authorList>
            <person name="Gilroy R."/>
        </authorList>
    </citation>
    <scope>NUCLEOTIDE SEQUENCE</scope>
    <source>
        <strain evidence="7">ChiBcec16-1751</strain>
    </source>
</reference>